<dbReference type="RefSeq" id="WP_017711322.1">
    <property type="nucleotide sequence ID" value="NZ_KB235933.1"/>
</dbReference>
<name>A0A0M2PZ98_PROHO</name>
<keyword evidence="2" id="KW-1185">Reference proteome</keyword>
<dbReference type="EMBL" id="AJTX02000004">
    <property type="protein sequence ID" value="KKJ00019.1"/>
    <property type="molecule type" value="Genomic_DNA"/>
</dbReference>
<dbReference type="STRING" id="317619.GCA_000332315_00677"/>
<evidence type="ECO:0000313" key="1">
    <source>
        <dbReference type="EMBL" id="KKJ00019.1"/>
    </source>
</evidence>
<dbReference type="OrthoDB" id="531849at2"/>
<dbReference type="Pfam" id="PF03683">
    <property type="entry name" value="UPF0175"/>
    <property type="match status" value="1"/>
</dbReference>
<gene>
    <name evidence="1" type="ORF">PROH_09595</name>
</gene>
<dbReference type="AlphaFoldDB" id="A0A0M2PZ98"/>
<organism evidence="1 2">
    <name type="scientific">Prochlorothrix hollandica PCC 9006 = CALU 1027</name>
    <dbReference type="NCBI Taxonomy" id="317619"/>
    <lineage>
        <taxon>Bacteria</taxon>
        <taxon>Bacillati</taxon>
        <taxon>Cyanobacteriota</taxon>
        <taxon>Cyanophyceae</taxon>
        <taxon>Prochlorotrichales</taxon>
        <taxon>Prochlorotrichaceae</taxon>
        <taxon>Prochlorothrix</taxon>
    </lineage>
</organism>
<accession>A0A0M2PZ98</accession>
<proteinExistence type="predicted"/>
<reference evidence="1" key="1">
    <citation type="submission" date="2012-04" db="EMBL/GenBank/DDBJ databases">
        <authorList>
            <person name="Borisov I.G."/>
            <person name="Ivanikova N.V."/>
            <person name="Pinevich A.V."/>
        </authorList>
    </citation>
    <scope>NUCLEOTIDE SEQUENCE [LARGE SCALE GENOMIC DNA]</scope>
    <source>
        <strain evidence="1">CALU 1027</strain>
    </source>
</reference>
<protein>
    <submittedName>
        <fullName evidence="1">Uncharacterized protein</fullName>
    </submittedName>
</protein>
<dbReference type="Proteomes" id="UP000034681">
    <property type="component" value="Unassembled WGS sequence"/>
</dbReference>
<dbReference type="InterPro" id="IPR005368">
    <property type="entry name" value="UPF0175"/>
</dbReference>
<comment type="caution">
    <text evidence="1">The sequence shown here is derived from an EMBL/GenBank/DDBJ whole genome shotgun (WGS) entry which is preliminary data.</text>
</comment>
<sequence>MQITIEFPDTLPPQLIPPPLHLSRRILELLIADQYRQGHLSAAQVRQYLGFSSRWQTYEFLKTEQAYIPYHQDTLEQDSQTLNQVLGTP</sequence>
<dbReference type="eggNOG" id="COG2886">
    <property type="taxonomic scope" value="Bacteria"/>
</dbReference>
<evidence type="ECO:0000313" key="2">
    <source>
        <dbReference type="Proteomes" id="UP000034681"/>
    </source>
</evidence>